<proteinExistence type="predicted"/>
<dbReference type="EMBL" id="ABHU01000012">
    <property type="protein sequence ID" value="EDU90355.1"/>
    <property type="molecule type" value="Genomic_DNA"/>
</dbReference>
<organism evidence="2 3">
    <name type="scientific">Escherichia coli O157:H7 (strain EC869)</name>
    <dbReference type="NCBI Taxonomy" id="478008"/>
    <lineage>
        <taxon>Bacteria</taxon>
        <taxon>Pseudomonadati</taxon>
        <taxon>Pseudomonadota</taxon>
        <taxon>Gammaproteobacteria</taxon>
        <taxon>Enterobacterales</taxon>
        <taxon>Enterobacteriaceae</taxon>
        <taxon>Escherichia</taxon>
    </lineage>
</organism>
<feature type="compositionally biased region" description="Polar residues" evidence="1">
    <location>
        <begin position="24"/>
        <end position="34"/>
    </location>
</feature>
<accession>A0A0H3PMN8</accession>
<dbReference type="AlphaFoldDB" id="A0A0H3PMN8"/>
<protein>
    <submittedName>
        <fullName evidence="2">Uncharacterized protein</fullName>
    </submittedName>
</protein>
<evidence type="ECO:0000256" key="1">
    <source>
        <dbReference type="SAM" id="MobiDB-lite"/>
    </source>
</evidence>
<evidence type="ECO:0000313" key="3">
    <source>
        <dbReference type="Proteomes" id="UP000004641"/>
    </source>
</evidence>
<reference evidence="2 3" key="1">
    <citation type="journal article" date="2011" name="Appl. Environ. Microbiol.">
        <title>Genome signatures of Escherichia coli O157:H7 isolates from the bovine host reservoir.</title>
        <authorList>
            <person name="Eppinger M."/>
            <person name="Mammel M.K."/>
            <person name="Leclerc J.E."/>
            <person name="Ravel J."/>
            <person name="Cebula T.A."/>
        </authorList>
    </citation>
    <scope>NUCLEOTIDE SEQUENCE [LARGE SCALE GENOMIC DNA]</scope>
    <source>
        <strain evidence="2 3">EC869</strain>
    </source>
</reference>
<dbReference type="Proteomes" id="UP000004641">
    <property type="component" value="Unassembled WGS sequence"/>
</dbReference>
<evidence type="ECO:0000313" key="2">
    <source>
        <dbReference type="EMBL" id="EDU90355.1"/>
    </source>
</evidence>
<gene>
    <name evidence="2" type="ORF">ECH7EC869_4793</name>
</gene>
<name>A0A0H3PMN8_ECO5C</name>
<feature type="region of interest" description="Disordered" evidence="1">
    <location>
        <begin position="1"/>
        <end position="35"/>
    </location>
</feature>
<dbReference type="BioCyc" id="ECOL478008-HMP:G76-483999-MONOMER"/>
<comment type="caution">
    <text evidence="2">The sequence shown here is derived from an EMBL/GenBank/DDBJ whole genome shotgun (WGS) entry which is preliminary data.</text>
</comment>
<sequence>MIRDVVIDKNDNQSDEDNAIDATTPEQRNCQQGGAVTAGHDELIVDREGQECGDEKNQYQVRDCH</sequence>
<feature type="compositionally biased region" description="Basic and acidic residues" evidence="1">
    <location>
        <begin position="1"/>
        <end position="12"/>
    </location>
</feature>